<dbReference type="InterPro" id="IPR000640">
    <property type="entry name" value="EFG_V-like"/>
</dbReference>
<keyword evidence="7 10" id="KW-0648">Protein biosynthesis</keyword>
<evidence type="ECO:0000256" key="4">
    <source>
        <dbReference type="ARBA" id="ARBA00022490"/>
    </source>
</evidence>
<dbReference type="Pfam" id="PF03764">
    <property type="entry name" value="EFG_IV"/>
    <property type="match status" value="1"/>
</dbReference>
<reference evidence="13 14" key="2">
    <citation type="submission" date="2019-10" db="EMBL/GenBank/DDBJ databases">
        <title>Genome Sequences from Six Type Strain Members of the Archaeal Family Sulfolobaceae: Acidianus ambivalens, Acidianus infernus, Metallosphaera prunae, Stygiolobus azoricus, Sulfolobus metallicus, and Sulfurisphaera ohwakuensis.</title>
        <authorList>
            <person name="Counts J.A."/>
            <person name="Kelly R.M."/>
        </authorList>
    </citation>
    <scope>NUCLEOTIDE SEQUENCE [LARGE SCALE GENOMIC DNA]</scope>
    <source>
        <strain evidence="13 14">LEI 10</strain>
    </source>
</reference>
<dbReference type="InterPro" id="IPR000795">
    <property type="entry name" value="T_Tr_GTP-bd_dom"/>
</dbReference>
<dbReference type="InterPro" id="IPR027417">
    <property type="entry name" value="P-loop_NTPase"/>
</dbReference>
<evidence type="ECO:0000256" key="10">
    <source>
        <dbReference type="HAMAP-Rule" id="MF_00054"/>
    </source>
</evidence>
<dbReference type="Gene3D" id="3.30.70.240">
    <property type="match status" value="1"/>
</dbReference>
<reference evidence="12 15" key="1">
    <citation type="submission" date="2019-10" db="EMBL/GenBank/DDBJ databases">
        <title>Comparative genomics of sulfur disproportionating microorganisms.</title>
        <authorList>
            <person name="Ward L.M."/>
            <person name="Bertran E."/>
            <person name="Johnston D."/>
        </authorList>
    </citation>
    <scope>NUCLEOTIDE SEQUENCE [LARGE SCALE GENOMIC DNA]</scope>
    <source>
        <strain evidence="12 15">DSM 3772</strain>
    </source>
</reference>
<evidence type="ECO:0000256" key="1">
    <source>
        <dbReference type="ARBA" id="ARBA00004496"/>
    </source>
</evidence>
<dbReference type="PROSITE" id="PS51722">
    <property type="entry name" value="G_TR_2"/>
    <property type="match status" value="1"/>
</dbReference>
<evidence type="ECO:0000313" key="14">
    <source>
        <dbReference type="Proteomes" id="UP000426328"/>
    </source>
</evidence>
<dbReference type="InterPro" id="IPR004161">
    <property type="entry name" value="EFTu-like_2"/>
</dbReference>
<dbReference type="InterPro" id="IPR031157">
    <property type="entry name" value="G_TR_CS"/>
</dbReference>
<evidence type="ECO:0000256" key="5">
    <source>
        <dbReference type="ARBA" id="ARBA00022741"/>
    </source>
</evidence>
<dbReference type="Pfam" id="PF00009">
    <property type="entry name" value="GTP_EFTU"/>
    <property type="match status" value="1"/>
</dbReference>
<evidence type="ECO:0000256" key="8">
    <source>
        <dbReference type="ARBA" id="ARBA00023134"/>
    </source>
</evidence>
<keyword evidence="5 10" id="KW-0547">Nucleotide-binding</keyword>
<dbReference type="InterPro" id="IPR004543">
    <property type="entry name" value="Transl_elong_EFG/EF2_arc"/>
</dbReference>
<dbReference type="GO" id="GO:0003924">
    <property type="term" value="F:GTPase activity"/>
    <property type="evidence" value="ECO:0007669"/>
    <property type="project" value="InterPro"/>
</dbReference>
<dbReference type="FunFam" id="3.40.50.300:FF:000684">
    <property type="entry name" value="Elongation factor 2"/>
    <property type="match status" value="1"/>
</dbReference>
<dbReference type="InterPro" id="IPR005517">
    <property type="entry name" value="Transl_elong_EFG/EF2_IV"/>
</dbReference>
<keyword evidence="8 10" id="KW-0342">GTP-binding</keyword>
<dbReference type="SUPFAM" id="SSF50447">
    <property type="entry name" value="Translation proteins"/>
    <property type="match status" value="1"/>
</dbReference>
<comment type="subcellular location">
    <subcellularLocation>
        <location evidence="1 10">Cytoplasm</location>
    </subcellularLocation>
</comment>
<dbReference type="Gene3D" id="2.40.30.10">
    <property type="entry name" value="Translation factors"/>
    <property type="match status" value="1"/>
</dbReference>
<dbReference type="InterPro" id="IPR035647">
    <property type="entry name" value="EFG_III/V"/>
</dbReference>
<evidence type="ECO:0000256" key="6">
    <source>
        <dbReference type="ARBA" id="ARBA00022768"/>
    </source>
</evidence>
<dbReference type="Pfam" id="PF00679">
    <property type="entry name" value="EFG_C"/>
    <property type="match status" value="1"/>
</dbReference>
<feature type="binding site" evidence="10">
    <location>
        <begin position="147"/>
        <end position="150"/>
    </location>
    <ligand>
        <name>GTP</name>
        <dbReference type="ChEBI" id="CHEBI:37565"/>
    </ligand>
</feature>
<dbReference type="GeneID" id="42780480"/>
<dbReference type="KEGG" id="aamb:D1866_12065"/>
<keyword evidence="14" id="KW-1185">Reference proteome</keyword>
<evidence type="ECO:0000256" key="9">
    <source>
        <dbReference type="ARBA" id="ARBA00024731"/>
    </source>
</evidence>
<dbReference type="SMART" id="SM00838">
    <property type="entry name" value="EFG_C"/>
    <property type="match status" value="1"/>
</dbReference>
<feature type="binding site" evidence="10">
    <location>
        <begin position="27"/>
        <end position="34"/>
    </location>
    <ligand>
        <name>GTP</name>
        <dbReference type="ChEBI" id="CHEBI:37565"/>
    </ligand>
</feature>
<dbReference type="CDD" id="cd16261">
    <property type="entry name" value="EF2_snRNP_III"/>
    <property type="match status" value="1"/>
</dbReference>
<dbReference type="Gene3D" id="3.30.230.10">
    <property type="match status" value="1"/>
</dbReference>
<dbReference type="FunFam" id="3.30.70.870:FF:000002">
    <property type="entry name" value="Translation elongation factor 2"/>
    <property type="match status" value="1"/>
</dbReference>
<evidence type="ECO:0000259" key="11">
    <source>
        <dbReference type="PROSITE" id="PS51722"/>
    </source>
</evidence>
<dbReference type="PANTHER" id="PTHR42908:SF3">
    <property type="entry name" value="ELONGATION FACTOR-LIKE GTPASE 1"/>
    <property type="match status" value="1"/>
</dbReference>
<dbReference type="Pfam" id="PF03144">
    <property type="entry name" value="GTP_EFTU_D2"/>
    <property type="match status" value="1"/>
</dbReference>
<dbReference type="InterPro" id="IPR020568">
    <property type="entry name" value="Ribosomal_Su5_D2-typ_SF"/>
</dbReference>
<dbReference type="EMBL" id="WHYS01000001">
    <property type="protein sequence ID" value="MQL54833.1"/>
    <property type="molecule type" value="Genomic_DNA"/>
</dbReference>
<dbReference type="EMBL" id="CP045482">
    <property type="protein sequence ID" value="QGR22622.1"/>
    <property type="molecule type" value="Genomic_DNA"/>
</dbReference>
<dbReference type="GO" id="GO:1990904">
    <property type="term" value="C:ribonucleoprotein complex"/>
    <property type="evidence" value="ECO:0007669"/>
    <property type="project" value="TreeGrafter"/>
</dbReference>
<dbReference type="Pfam" id="PF14492">
    <property type="entry name" value="EFG_III"/>
    <property type="match status" value="1"/>
</dbReference>
<dbReference type="FunFam" id="3.30.70.240:FF:000010">
    <property type="entry name" value="Elongation factor 2"/>
    <property type="match status" value="1"/>
</dbReference>
<proteinExistence type="inferred from homology"/>
<dbReference type="InterPro" id="IPR009000">
    <property type="entry name" value="Transl_B-barrel_sf"/>
</dbReference>
<keyword evidence="4 10" id="KW-0963">Cytoplasm</keyword>
<keyword evidence="6 10" id="KW-0251">Elongation factor</keyword>
<dbReference type="Gene3D" id="3.40.50.300">
    <property type="entry name" value="P-loop containing nucleotide triphosphate hydrolases"/>
    <property type="match status" value="1"/>
</dbReference>
<dbReference type="InterPro" id="IPR014721">
    <property type="entry name" value="Ribsml_uS5_D2-typ_fold_subgr"/>
</dbReference>
<dbReference type="PRINTS" id="PR00315">
    <property type="entry name" value="ELONGATNFCT"/>
</dbReference>
<dbReference type="FunFam" id="3.30.230.10:FF:000009">
    <property type="entry name" value="116 kDa U5 small nuclear ribonucleoprotein component"/>
    <property type="match status" value="1"/>
</dbReference>
<evidence type="ECO:0000256" key="3">
    <source>
        <dbReference type="ARBA" id="ARBA00017891"/>
    </source>
</evidence>
<dbReference type="GO" id="GO:0003746">
    <property type="term" value="F:translation elongation factor activity"/>
    <property type="evidence" value="ECO:0007669"/>
    <property type="project" value="UniProtKB-UniRule"/>
</dbReference>
<dbReference type="SUPFAM" id="SSF54980">
    <property type="entry name" value="EF-G C-terminal domain-like"/>
    <property type="match status" value="2"/>
</dbReference>
<feature type="binding site" evidence="10">
    <location>
        <begin position="93"/>
        <end position="97"/>
    </location>
    <ligand>
        <name>GTP</name>
        <dbReference type="ChEBI" id="CHEBI:37565"/>
    </ligand>
</feature>
<dbReference type="Gene3D" id="3.30.70.870">
    <property type="entry name" value="Elongation Factor G (Translational Gtpase), domain 3"/>
    <property type="match status" value="1"/>
</dbReference>
<dbReference type="AlphaFoldDB" id="A0A650CYB6"/>
<evidence type="ECO:0000313" key="13">
    <source>
        <dbReference type="EMBL" id="QGR22622.1"/>
    </source>
</evidence>
<dbReference type="Proteomes" id="UP000426328">
    <property type="component" value="Chromosome"/>
</dbReference>
<dbReference type="PROSITE" id="PS00301">
    <property type="entry name" value="G_TR_1"/>
    <property type="match status" value="1"/>
</dbReference>
<evidence type="ECO:0000256" key="2">
    <source>
        <dbReference type="ARBA" id="ARBA00005870"/>
    </source>
</evidence>
<dbReference type="SUPFAM" id="SSF54211">
    <property type="entry name" value="Ribosomal protein S5 domain 2-like"/>
    <property type="match status" value="1"/>
</dbReference>
<dbReference type="CDD" id="cd16268">
    <property type="entry name" value="EF2_II"/>
    <property type="match status" value="1"/>
</dbReference>
<dbReference type="SMART" id="SM00889">
    <property type="entry name" value="EFG_IV"/>
    <property type="match status" value="1"/>
</dbReference>
<dbReference type="InterPro" id="IPR041095">
    <property type="entry name" value="EFG_II"/>
</dbReference>
<dbReference type="NCBIfam" id="TIGR00490">
    <property type="entry name" value="aEF-2"/>
    <property type="match status" value="1"/>
</dbReference>
<dbReference type="CDD" id="cd01885">
    <property type="entry name" value="EF2"/>
    <property type="match status" value="1"/>
</dbReference>
<dbReference type="HAMAP" id="MF_00054_A">
    <property type="entry name" value="EF_G_EF_2_A"/>
    <property type="match status" value="1"/>
</dbReference>
<dbReference type="GO" id="GO:0005829">
    <property type="term" value="C:cytosol"/>
    <property type="evidence" value="ECO:0007669"/>
    <property type="project" value="TreeGrafter"/>
</dbReference>
<evidence type="ECO:0000313" key="12">
    <source>
        <dbReference type="EMBL" id="MQL54833.1"/>
    </source>
</evidence>
<organism evidence="13 14">
    <name type="scientific">Acidianus ambivalens</name>
    <name type="common">Desulfurolobus ambivalens</name>
    <dbReference type="NCBI Taxonomy" id="2283"/>
    <lineage>
        <taxon>Archaea</taxon>
        <taxon>Thermoproteota</taxon>
        <taxon>Thermoprotei</taxon>
        <taxon>Sulfolobales</taxon>
        <taxon>Sulfolobaceae</taxon>
        <taxon>Acidianus</taxon>
    </lineage>
</organism>
<accession>A0A650CYB6</accession>
<comment type="function">
    <text evidence="9 10">Catalyzes the GTP-dependent ribosomal translocation step during translation elongation. During this step, the ribosome changes from the pre-translocational (PRE) to the post-translocational (POST) state as the newly formed A-site-bound peptidyl-tRNA and P-site-bound deacylated tRNA move to the P and E sites, respectively. Catalyzes the coordinated movement of the two tRNA molecules, the mRNA and conformational changes in the ribosome.</text>
</comment>
<dbReference type="CDD" id="cd01514">
    <property type="entry name" value="Elongation_Factor_C"/>
    <property type="match status" value="1"/>
</dbReference>
<evidence type="ECO:0000313" key="15">
    <source>
        <dbReference type="Proteomes" id="UP000474054"/>
    </source>
</evidence>
<comment type="similarity">
    <text evidence="2 10">Belongs to the TRAFAC class translation factor GTPase superfamily. Classic translation factor GTPase family. EF-G/EF-2 subfamily.</text>
</comment>
<dbReference type="NCBIfam" id="TIGR00231">
    <property type="entry name" value="small_GTP"/>
    <property type="match status" value="1"/>
</dbReference>
<dbReference type="GO" id="GO:0005525">
    <property type="term" value="F:GTP binding"/>
    <property type="evidence" value="ECO:0007669"/>
    <property type="project" value="UniProtKB-UniRule"/>
</dbReference>
<dbReference type="Proteomes" id="UP000474054">
    <property type="component" value="Unassembled WGS sequence"/>
</dbReference>
<protein>
    <recommendedName>
        <fullName evidence="3 10">Elongation factor 2</fullName>
        <shortName evidence="10">EF-2</shortName>
    </recommendedName>
</protein>
<dbReference type="CDD" id="cd01681">
    <property type="entry name" value="aeEF2_snRNP_like_IV"/>
    <property type="match status" value="1"/>
</dbReference>
<dbReference type="PANTHER" id="PTHR42908">
    <property type="entry name" value="TRANSLATION ELONGATION FACTOR-RELATED"/>
    <property type="match status" value="1"/>
</dbReference>
<feature type="domain" description="Tr-type G" evidence="11">
    <location>
        <begin position="18"/>
        <end position="262"/>
    </location>
</feature>
<feature type="modified residue" description="Diphthamide" evidence="10">
    <location>
        <position position="603"/>
    </location>
</feature>
<sequence>MAKYKTTEQVLSLMKDIERVRNIGIIAHVDHGKTTTSDTLLAAAGIISPKVAGEALALDYLSVEQQRGITVKAANVSLYHEVDGKGYVINLIDTPGHVDFSGRVTRSLRVLDGSIVVVDAVEGVMTQTETVLRQSLEERVRPILFINKIDRLVKELKLGPQEMMQKLLDIIKSVNDLIDMYAEPEFKDKWMVNPTQGTVVFGSAKDKWGFTLPIAQKKGINMKNVIDAYTSSDKNKINELASQVPIHEALLDAVIKFVPNPRDAQKYRIPKIWKGDMDNDLVKSMLNADPNGPIVMMINDMKVDPHAGLVATGRVFSGTLRSGEEVWLVNAKSPQKILQVSIYMGQLRELADEIPAGNIAAVLGLDKARAGETLVDINYKNLQGSFESLHYVSEPVVTIAVEPKNPKDLTKMIDALRKLTIEDPNLVVKINEETGEYLLSGMGFLHLEVSLQLLKDNYGIEVNTSPPIVVYRESIRAKSQVFEGKSPNKHNKFYISVEPLNEQTIELIANGTIREDMDSKEMAKILRDQADWDYDEAKRIIAVDENVNLFVDMTSGIQHLREIMDTLLQGFRLAMREGPLAHEPIRGLKVVLHDAVVHEDPAHRGPAQIYPAVRNAIFAGFLTSRPTLLEPLQKLDIRVPIDLVGNVTAVLTRKRGKILNMTQVGNVARILAEIPVADSYELASDLRGATGGRAFWGTEFSRWAPVPDSLLMDVIMKIRERKGLPKQIPKPEDFLS</sequence>
<dbReference type="InterPro" id="IPR005225">
    <property type="entry name" value="Small_GTP-bd"/>
</dbReference>
<dbReference type="SUPFAM" id="SSF52540">
    <property type="entry name" value="P-loop containing nucleoside triphosphate hydrolases"/>
    <property type="match status" value="1"/>
</dbReference>
<dbReference type="RefSeq" id="WP_152940161.1">
    <property type="nucleotide sequence ID" value="NZ_CP045482.1"/>
</dbReference>
<gene>
    <name evidence="10" type="primary">fusA</name>
    <name evidence="13" type="ORF">D1866_12065</name>
    <name evidence="12" type="ORF">GFB69_03505</name>
</gene>
<evidence type="ECO:0000256" key="7">
    <source>
        <dbReference type="ARBA" id="ARBA00022917"/>
    </source>
</evidence>
<name>A0A650CYB6_ACIAM</name>